<evidence type="ECO:0000313" key="2">
    <source>
        <dbReference type="EMBL" id="RFM27964.1"/>
    </source>
</evidence>
<dbReference type="SUPFAM" id="SSF48452">
    <property type="entry name" value="TPR-like"/>
    <property type="match status" value="1"/>
</dbReference>
<keyword evidence="1" id="KW-0802">TPR repeat</keyword>
<dbReference type="RefSeq" id="WP_116847211.1">
    <property type="nucleotide sequence ID" value="NZ_QTJU01000003.1"/>
</dbReference>
<dbReference type="Pfam" id="PF13176">
    <property type="entry name" value="TPR_7"/>
    <property type="match status" value="1"/>
</dbReference>
<proteinExistence type="predicted"/>
<dbReference type="OrthoDB" id="791132at2"/>
<dbReference type="Pfam" id="PF13181">
    <property type="entry name" value="TPR_8"/>
    <property type="match status" value="1"/>
</dbReference>
<feature type="repeat" description="TPR" evidence="1">
    <location>
        <begin position="113"/>
        <end position="146"/>
    </location>
</feature>
<reference evidence="2 3" key="1">
    <citation type="submission" date="2018-08" db="EMBL/GenBank/DDBJ databases">
        <title>Chitinophagaceae sp. K23C18032701, a novel bacterium isolated from forest soil.</title>
        <authorList>
            <person name="Wang C."/>
        </authorList>
    </citation>
    <scope>NUCLEOTIDE SEQUENCE [LARGE SCALE GENOMIC DNA]</scope>
    <source>
        <strain evidence="2 3">K23C18032701</strain>
    </source>
</reference>
<protein>
    <submittedName>
        <fullName evidence="2">Uncharacterized protein</fullName>
    </submittedName>
</protein>
<dbReference type="SMART" id="SM00028">
    <property type="entry name" value="TPR"/>
    <property type="match status" value="3"/>
</dbReference>
<dbReference type="AlphaFoldDB" id="A0A3E1NJG5"/>
<dbReference type="InterPro" id="IPR011990">
    <property type="entry name" value="TPR-like_helical_dom_sf"/>
</dbReference>
<sequence>MEFYDKIRLDELFYEADQNIKDQRYADAMQTLEAILAEAPEYGKAYNHLGWLYETKYRDFKKAESFYKKCMEHEPEYTPVYLNLAMILSGMGKWDELEALLMRALDVPGIDRPSIYNEFGIMFEMLGDYGMATDHFKKAIRYTLSDTNLEAYKASIDRCKRKQEVLA</sequence>
<comment type="caution">
    <text evidence="2">The sequence shown here is derived from an EMBL/GenBank/DDBJ whole genome shotgun (WGS) entry which is preliminary data.</text>
</comment>
<dbReference type="Gene3D" id="1.25.40.10">
    <property type="entry name" value="Tetratricopeptide repeat domain"/>
    <property type="match status" value="1"/>
</dbReference>
<keyword evidence="3" id="KW-1185">Reference proteome</keyword>
<name>A0A3E1NJG5_9BACT</name>
<dbReference type="PROSITE" id="PS50005">
    <property type="entry name" value="TPR"/>
    <property type="match status" value="1"/>
</dbReference>
<organism evidence="2 3">
    <name type="scientific">Deminuibacter soli</name>
    <dbReference type="NCBI Taxonomy" id="2291815"/>
    <lineage>
        <taxon>Bacteria</taxon>
        <taxon>Pseudomonadati</taxon>
        <taxon>Bacteroidota</taxon>
        <taxon>Chitinophagia</taxon>
        <taxon>Chitinophagales</taxon>
        <taxon>Chitinophagaceae</taxon>
        <taxon>Deminuibacter</taxon>
    </lineage>
</organism>
<accession>A0A3E1NJG5</accession>
<evidence type="ECO:0000313" key="3">
    <source>
        <dbReference type="Proteomes" id="UP000261284"/>
    </source>
</evidence>
<dbReference type="EMBL" id="QTJU01000003">
    <property type="protein sequence ID" value="RFM27964.1"/>
    <property type="molecule type" value="Genomic_DNA"/>
</dbReference>
<dbReference type="InterPro" id="IPR019734">
    <property type="entry name" value="TPR_rpt"/>
</dbReference>
<dbReference type="Proteomes" id="UP000261284">
    <property type="component" value="Unassembled WGS sequence"/>
</dbReference>
<gene>
    <name evidence="2" type="ORF">DXN05_10490</name>
</gene>
<evidence type="ECO:0000256" key="1">
    <source>
        <dbReference type="PROSITE-ProRule" id="PRU00339"/>
    </source>
</evidence>